<accession>A0A164WXH3</accession>
<reference evidence="1 2" key="1">
    <citation type="journal article" date="2016" name="Mol. Biol. Evol.">
        <title>Comparative Genomics of Early-Diverging Mushroom-Forming Fungi Provides Insights into the Origins of Lignocellulose Decay Capabilities.</title>
        <authorList>
            <person name="Nagy L.G."/>
            <person name="Riley R."/>
            <person name="Tritt A."/>
            <person name="Adam C."/>
            <person name="Daum C."/>
            <person name="Floudas D."/>
            <person name="Sun H."/>
            <person name="Yadav J.S."/>
            <person name="Pangilinan J."/>
            <person name="Larsson K.H."/>
            <person name="Matsuura K."/>
            <person name="Barry K."/>
            <person name="Labutti K."/>
            <person name="Kuo R."/>
            <person name="Ohm R.A."/>
            <person name="Bhattacharya S.S."/>
            <person name="Shirouzu T."/>
            <person name="Yoshinaga Y."/>
            <person name="Martin F.M."/>
            <person name="Grigoriev I.V."/>
            <person name="Hibbett D.S."/>
        </authorList>
    </citation>
    <scope>NUCLEOTIDE SEQUENCE [LARGE SCALE GENOMIC DNA]</scope>
    <source>
        <strain evidence="1 2">HHB9708</strain>
    </source>
</reference>
<protein>
    <recommendedName>
        <fullName evidence="3">F-box domain-containing protein</fullName>
    </recommendedName>
</protein>
<sequence length="411" mass="46721">MATKVFDASLFSILIPYLADDSKSLATCCLVNVQFLDAFTPVLYRKLCVVVPSNPYDEAGTRSQLWSCRSPHLAPHVQELVLTGHLAFPRHMERETSTMQLVLNVLPLLKGLRSFVCKPQIVSKEIFEVLLDAINALPLRETFHVNRVCMETETAAQLIKDNIRRLTLESPRAANLVQLQSQISKLHLLELHLTVVFSFVGLPSAHSEQDDCGSASPRLFDILQDGVTELEAFTFGLCYSITNHQIFRFLDHMNHLKRLELHYYVQLGLYAKTELPALQHLVVHHAFETTVDGSRRICKWIRSIIGHSCIRVLELKLLDPFSLEEHLGLEGPSFDPLMTHLALKHPNLRRLDAEWSYLLGPLAIFNRIEALARFQVPFAWHYLSQVEVDDNGRNNRPIVFGESIECIDTNA</sequence>
<dbReference type="Proteomes" id="UP000076722">
    <property type="component" value="Unassembled WGS sequence"/>
</dbReference>
<dbReference type="OrthoDB" id="3264508at2759"/>
<evidence type="ECO:0008006" key="3">
    <source>
        <dbReference type="Google" id="ProtNLM"/>
    </source>
</evidence>
<evidence type="ECO:0000313" key="2">
    <source>
        <dbReference type="Proteomes" id="UP000076722"/>
    </source>
</evidence>
<organism evidence="1 2">
    <name type="scientific">Sistotremastrum niveocremeum HHB9708</name>
    <dbReference type="NCBI Taxonomy" id="1314777"/>
    <lineage>
        <taxon>Eukaryota</taxon>
        <taxon>Fungi</taxon>
        <taxon>Dikarya</taxon>
        <taxon>Basidiomycota</taxon>
        <taxon>Agaricomycotina</taxon>
        <taxon>Agaricomycetes</taxon>
        <taxon>Sistotremastrales</taxon>
        <taxon>Sistotremastraceae</taxon>
        <taxon>Sertulicium</taxon>
        <taxon>Sertulicium niveocremeum</taxon>
    </lineage>
</organism>
<dbReference type="AlphaFoldDB" id="A0A164WXH3"/>
<gene>
    <name evidence="1" type="ORF">SISNIDRAFT_483686</name>
</gene>
<name>A0A164WXH3_9AGAM</name>
<dbReference type="SUPFAM" id="SSF52047">
    <property type="entry name" value="RNI-like"/>
    <property type="match status" value="1"/>
</dbReference>
<dbReference type="EMBL" id="KV419401">
    <property type="protein sequence ID" value="KZS95453.1"/>
    <property type="molecule type" value="Genomic_DNA"/>
</dbReference>
<keyword evidence="2" id="KW-1185">Reference proteome</keyword>
<proteinExistence type="predicted"/>
<evidence type="ECO:0000313" key="1">
    <source>
        <dbReference type="EMBL" id="KZS95453.1"/>
    </source>
</evidence>